<dbReference type="EnsemblMetazoa" id="Aqu2.1.20296_001">
    <property type="protein sequence ID" value="Aqu2.1.20296_001"/>
    <property type="gene ID" value="Aqu2.1.20296"/>
</dbReference>
<evidence type="ECO:0000256" key="1">
    <source>
        <dbReference type="SAM" id="MobiDB-lite"/>
    </source>
</evidence>
<dbReference type="EnsemblMetazoa" id="XM_020001502.1">
    <property type="protein sequence ID" value="XP_019857061.1"/>
    <property type="gene ID" value="LOC109585424"/>
</dbReference>
<evidence type="ECO:0000313" key="3">
    <source>
        <dbReference type="Proteomes" id="UP000007879"/>
    </source>
</evidence>
<dbReference type="Proteomes" id="UP000007879">
    <property type="component" value="Unassembled WGS sequence"/>
</dbReference>
<reference evidence="3" key="1">
    <citation type="journal article" date="2010" name="Nature">
        <title>The Amphimedon queenslandica genome and the evolution of animal complexity.</title>
        <authorList>
            <person name="Srivastava M."/>
            <person name="Simakov O."/>
            <person name="Chapman J."/>
            <person name="Fahey B."/>
            <person name="Gauthier M.E."/>
            <person name="Mitros T."/>
            <person name="Richards G.S."/>
            <person name="Conaco C."/>
            <person name="Dacre M."/>
            <person name="Hellsten U."/>
            <person name="Larroux C."/>
            <person name="Putnam N.H."/>
            <person name="Stanke M."/>
            <person name="Adamska M."/>
            <person name="Darling A."/>
            <person name="Degnan S.M."/>
            <person name="Oakley T.H."/>
            <person name="Plachetzki D.C."/>
            <person name="Zhai Y."/>
            <person name="Adamski M."/>
            <person name="Calcino A."/>
            <person name="Cummins S.F."/>
            <person name="Goodstein D.M."/>
            <person name="Harris C."/>
            <person name="Jackson D.J."/>
            <person name="Leys S.P."/>
            <person name="Shu S."/>
            <person name="Woodcroft B.J."/>
            <person name="Vervoort M."/>
            <person name="Kosik K.S."/>
            <person name="Manning G."/>
            <person name="Degnan B.M."/>
            <person name="Rokhsar D.S."/>
        </authorList>
    </citation>
    <scope>NUCLEOTIDE SEQUENCE [LARGE SCALE GENOMIC DNA]</scope>
</reference>
<dbReference type="KEGG" id="aqu:109585424"/>
<proteinExistence type="predicted"/>
<accession>A0A1X7TXU1</accession>
<feature type="region of interest" description="Disordered" evidence="1">
    <location>
        <begin position="781"/>
        <end position="804"/>
    </location>
</feature>
<dbReference type="InParanoid" id="A0A1X7TXU1"/>
<name>A0A1X7TXU1_AMPQE</name>
<feature type="compositionally biased region" description="Basic and acidic residues" evidence="1">
    <location>
        <begin position="782"/>
        <end position="792"/>
    </location>
</feature>
<reference evidence="2" key="2">
    <citation type="submission" date="2017-05" db="UniProtKB">
        <authorList>
            <consortium name="EnsemblMetazoa"/>
        </authorList>
    </citation>
    <scope>IDENTIFICATION</scope>
</reference>
<keyword evidence="3" id="KW-1185">Reference proteome</keyword>
<protein>
    <submittedName>
        <fullName evidence="2">Uncharacterized protein</fullName>
    </submittedName>
</protein>
<organism evidence="2">
    <name type="scientific">Amphimedon queenslandica</name>
    <name type="common">Sponge</name>
    <dbReference type="NCBI Taxonomy" id="400682"/>
    <lineage>
        <taxon>Eukaryota</taxon>
        <taxon>Metazoa</taxon>
        <taxon>Porifera</taxon>
        <taxon>Demospongiae</taxon>
        <taxon>Heteroscleromorpha</taxon>
        <taxon>Haplosclerida</taxon>
        <taxon>Niphatidae</taxon>
        <taxon>Amphimedon</taxon>
    </lineage>
</organism>
<gene>
    <name evidence="2" type="primary">109585424</name>
</gene>
<dbReference type="AlphaFoldDB" id="A0A1X7TXU1"/>
<evidence type="ECO:0000313" key="2">
    <source>
        <dbReference type="EnsemblMetazoa" id="Aqu2.1.20296_001"/>
    </source>
</evidence>
<sequence>MSEYPIPEAEETGTRDRRDDLVVSLSSSAHSTVPDHFSESTLLKVSPTYFKEVIMTGKVSLAIFLLIVNGLPFCRKSDAINKGFLSECRADEKRPKHGLSVYEFASDEYVKSGPSYKPGLRYTKISSKNCYLRAMNAGMAQVAADAGAMVVQYEGDFQICLPEHLKFKNNDLNDHFQKMFLQLKDKKNTNGIWGIQGFVLFNLWDIGHNRTIYHFLPTLHGHLHHSYSWLFFDLHRDSQNLYKPLGDHMKHRPRLHYLIRSAKLNLPAEKKVCSMFAVVQNDATVDDKILQSVKQDFESAAAQIGVSEIIDFDDVTPLQPDTNKCKPVIQQKMDALISQELRDRYNIPFSFIFLRNLYYKNDSIVYIKKEEVKKVAEELCIVDDKFKEFCEFFTSCGSIIDVSLIDEESEYIVLKPSKFLEEIDKLFHTNDQMLADKGILTLANAERLFLRSHADAYTKILVSFSLAVELKEDQVKIRNPDHSTANNIVWYLPVIRCTTPLHDETKLRRNVLRLLRSYNSSLVHLQASFVTHFLKMNRKSKVCVEAETPVNVTIIEAFYKDEQSITFEVVYFGNALEFRTSVANKEIFSQIISTCHKIMELDIKTNYNFAMLCSKDPSHNDSYKLVRDRHLLPFNITQCDECMKNRRDEDKVLSMWNEAVANDPVKDRILNGDTILWDDASNIANNLKGLDNSTIKVLTQKLEVSLDKVANLSDWKLPMAILMECEKKYTKALSKRQFARWLAEVADEITEPKKDQRMLRRTVNLLDKEILKAPPEGLGNIEARDGSYHGTDDRDEMDQFQMDY</sequence>